<reference evidence="2" key="1">
    <citation type="submission" date="2021-06" db="EMBL/GenBank/DDBJ databases">
        <authorList>
            <person name="Kallberg Y."/>
            <person name="Tangrot J."/>
            <person name="Rosling A."/>
        </authorList>
    </citation>
    <scope>NUCLEOTIDE SEQUENCE</scope>
    <source>
        <strain evidence="2">IA702</strain>
    </source>
</reference>
<dbReference type="AlphaFoldDB" id="A0A9N8WLB3"/>
<comment type="caution">
    <text evidence="2">The sequence shown here is derived from an EMBL/GenBank/DDBJ whole genome shotgun (WGS) entry which is preliminary data.</text>
</comment>
<gene>
    <name evidence="2" type="ORF">POCULU_LOCUS2077</name>
</gene>
<sequence>MSRVPGENEIPDIGDIYKDSLKASEEYHACLTTTIYGQKYLDPEKCKARNFDPIKEDEKQIERIHLSAKWIEKKNRRDISSRTNAISFHSPQEFVNKNRNPKSLDCLDDSPITIPKKRNKSDKKPSTKKISSLLIKASHLVNHKIKLEDGLYVKVIAAKMNKDNVFLEVEEKVGDELKYYEIEYQQDMVGL</sequence>
<evidence type="ECO:0000313" key="2">
    <source>
        <dbReference type="EMBL" id="CAG8491069.1"/>
    </source>
</evidence>
<feature type="region of interest" description="Disordered" evidence="1">
    <location>
        <begin position="106"/>
        <end position="125"/>
    </location>
</feature>
<organism evidence="2 3">
    <name type="scientific">Paraglomus occultum</name>
    <dbReference type="NCBI Taxonomy" id="144539"/>
    <lineage>
        <taxon>Eukaryota</taxon>
        <taxon>Fungi</taxon>
        <taxon>Fungi incertae sedis</taxon>
        <taxon>Mucoromycota</taxon>
        <taxon>Glomeromycotina</taxon>
        <taxon>Glomeromycetes</taxon>
        <taxon>Paraglomerales</taxon>
        <taxon>Paraglomeraceae</taxon>
        <taxon>Paraglomus</taxon>
    </lineage>
</organism>
<evidence type="ECO:0000313" key="3">
    <source>
        <dbReference type="Proteomes" id="UP000789572"/>
    </source>
</evidence>
<accession>A0A9N8WLB3</accession>
<name>A0A9N8WLB3_9GLOM</name>
<protein>
    <submittedName>
        <fullName evidence="2">2592_t:CDS:1</fullName>
    </submittedName>
</protein>
<keyword evidence="3" id="KW-1185">Reference proteome</keyword>
<proteinExistence type="predicted"/>
<dbReference type="Proteomes" id="UP000789572">
    <property type="component" value="Unassembled WGS sequence"/>
</dbReference>
<dbReference type="EMBL" id="CAJVPJ010000178">
    <property type="protein sequence ID" value="CAG8491069.1"/>
    <property type="molecule type" value="Genomic_DNA"/>
</dbReference>
<evidence type="ECO:0000256" key="1">
    <source>
        <dbReference type="SAM" id="MobiDB-lite"/>
    </source>
</evidence>
<dbReference type="OrthoDB" id="2385553at2759"/>